<keyword evidence="4" id="KW-1185">Reference proteome</keyword>
<dbReference type="EMBL" id="JAGRRH010000017">
    <property type="protein sequence ID" value="KAG7353278.1"/>
    <property type="molecule type" value="Genomic_DNA"/>
</dbReference>
<keyword evidence="3" id="KW-0489">Methyltransferase</keyword>
<name>A0A9K3PMZ8_9STRA</name>
<dbReference type="AlphaFoldDB" id="A0A9K3PMZ8"/>
<feature type="transmembrane region" description="Helical" evidence="1">
    <location>
        <begin position="7"/>
        <end position="29"/>
    </location>
</feature>
<dbReference type="Proteomes" id="UP000693970">
    <property type="component" value="Unassembled WGS sequence"/>
</dbReference>
<keyword evidence="1" id="KW-0812">Transmembrane</keyword>
<dbReference type="OrthoDB" id="341421at2759"/>
<keyword evidence="3" id="KW-0808">Transferase</keyword>
<gene>
    <name evidence="3" type="ORF">IV203_009327</name>
</gene>
<protein>
    <submittedName>
        <fullName evidence="3">SET methyltransferase domain containing protein</fullName>
    </submittedName>
</protein>
<keyword evidence="1" id="KW-1133">Transmembrane helix</keyword>
<accession>A0A9K3PMZ8</accession>
<reference evidence="3" key="1">
    <citation type="journal article" date="2021" name="Sci. Rep.">
        <title>Diploid genomic architecture of Nitzschia inconspicua, an elite biomass production diatom.</title>
        <authorList>
            <person name="Oliver A."/>
            <person name="Podell S."/>
            <person name="Pinowska A."/>
            <person name="Traller J.C."/>
            <person name="Smith S.R."/>
            <person name="McClure R."/>
            <person name="Beliaev A."/>
            <person name="Bohutskyi P."/>
            <person name="Hill E.A."/>
            <person name="Rabines A."/>
            <person name="Zheng H."/>
            <person name="Allen L.Z."/>
            <person name="Kuo A."/>
            <person name="Grigoriev I.V."/>
            <person name="Allen A.E."/>
            <person name="Hazlebeck D."/>
            <person name="Allen E.E."/>
        </authorList>
    </citation>
    <scope>NUCLEOTIDE SEQUENCE</scope>
    <source>
        <strain evidence="3">Hildebrandi</strain>
    </source>
</reference>
<reference evidence="3" key="2">
    <citation type="submission" date="2021-04" db="EMBL/GenBank/DDBJ databases">
        <authorList>
            <person name="Podell S."/>
        </authorList>
    </citation>
    <scope>NUCLEOTIDE SEQUENCE</scope>
    <source>
        <strain evidence="3">Hildebrandi</strain>
    </source>
</reference>
<evidence type="ECO:0000313" key="3">
    <source>
        <dbReference type="EMBL" id="KAG7353278.1"/>
    </source>
</evidence>
<dbReference type="PANTHER" id="PTHR13271">
    <property type="entry name" value="UNCHARACTERIZED PUTATIVE METHYLTRANSFERASE"/>
    <property type="match status" value="1"/>
</dbReference>
<keyword evidence="1" id="KW-0472">Membrane</keyword>
<dbReference type="CDD" id="cd10527">
    <property type="entry name" value="SET_LSMT"/>
    <property type="match status" value="1"/>
</dbReference>
<dbReference type="GO" id="GO:0016279">
    <property type="term" value="F:protein-lysine N-methyltransferase activity"/>
    <property type="evidence" value="ECO:0007669"/>
    <property type="project" value="TreeGrafter"/>
</dbReference>
<evidence type="ECO:0000259" key="2">
    <source>
        <dbReference type="PROSITE" id="PS50280"/>
    </source>
</evidence>
<evidence type="ECO:0000256" key="1">
    <source>
        <dbReference type="SAM" id="Phobius"/>
    </source>
</evidence>
<organism evidence="3 4">
    <name type="scientific">Nitzschia inconspicua</name>
    <dbReference type="NCBI Taxonomy" id="303405"/>
    <lineage>
        <taxon>Eukaryota</taxon>
        <taxon>Sar</taxon>
        <taxon>Stramenopiles</taxon>
        <taxon>Ochrophyta</taxon>
        <taxon>Bacillariophyta</taxon>
        <taxon>Bacillariophyceae</taxon>
        <taxon>Bacillariophycidae</taxon>
        <taxon>Bacillariales</taxon>
        <taxon>Bacillariaceae</taxon>
        <taxon>Nitzschia</taxon>
    </lineage>
</organism>
<dbReference type="PROSITE" id="PS50280">
    <property type="entry name" value="SET"/>
    <property type="match status" value="1"/>
</dbReference>
<dbReference type="InterPro" id="IPR050600">
    <property type="entry name" value="SETD3_SETD6_MTase"/>
</dbReference>
<proteinExistence type="predicted"/>
<dbReference type="InterPro" id="IPR001214">
    <property type="entry name" value="SET_dom"/>
</dbReference>
<dbReference type="GO" id="GO:0032259">
    <property type="term" value="P:methylation"/>
    <property type="evidence" value="ECO:0007669"/>
    <property type="project" value="UniProtKB-KW"/>
</dbReference>
<comment type="caution">
    <text evidence="3">The sequence shown here is derived from an EMBL/GenBank/DDBJ whole genome shotgun (WGS) entry which is preliminary data.</text>
</comment>
<evidence type="ECO:0000313" key="4">
    <source>
        <dbReference type="Proteomes" id="UP000693970"/>
    </source>
</evidence>
<feature type="domain" description="SET" evidence="2">
    <location>
        <begin position="61"/>
        <end position="272"/>
    </location>
</feature>
<sequence>MSGLGSLYQYVGIVLSVLLLLWIPSINAWTSYSHQVVARHDLRETSASCLQDFVDQLGSVRHCEIGSTKYGRGLVATKDLEPGETILRIPLSATIQIDASQNGDDMKLDDSWAAALANKLMERLQSGSCPYVDSLPPPPPTPARGDWSTQALEALEDSDFLQEIEQAIRWRNRQCERYVMGRLCLDEDSSSATQKNPQLFMEALDLVSSRTIRCGDKFMLVPFLDMANHASQDQGGGYYQLEYSPSLQDVTIALKAGNRGVQAGNEVFLDYGDRRNEEWLIYYGFLPDRNTAECVTLPESQQRITWSNVHMLDDLYRAECRVLLNKGDTTLTDDIRSLKHIEALEERDSHFELALKYRISRKSLLSAAGGTKSSSALFSSFFEEGGQNVAGSSTEQE</sequence>